<dbReference type="EMBL" id="MN739743">
    <property type="protein sequence ID" value="QHT24205.1"/>
    <property type="molecule type" value="Genomic_DNA"/>
</dbReference>
<evidence type="ECO:0000313" key="1">
    <source>
        <dbReference type="EMBL" id="QHT24205.1"/>
    </source>
</evidence>
<accession>A0A6C0E9Z3</accession>
<protein>
    <submittedName>
        <fullName evidence="1">Uncharacterized protein</fullName>
    </submittedName>
</protein>
<organism evidence="1">
    <name type="scientific">viral metagenome</name>
    <dbReference type="NCBI Taxonomy" id="1070528"/>
    <lineage>
        <taxon>unclassified sequences</taxon>
        <taxon>metagenomes</taxon>
        <taxon>organismal metagenomes</taxon>
    </lineage>
</organism>
<reference evidence="1" key="1">
    <citation type="journal article" date="2020" name="Nature">
        <title>Giant virus diversity and host interactions through global metagenomics.</title>
        <authorList>
            <person name="Schulz F."/>
            <person name="Roux S."/>
            <person name="Paez-Espino D."/>
            <person name="Jungbluth S."/>
            <person name="Walsh D.A."/>
            <person name="Denef V.J."/>
            <person name="McMahon K.D."/>
            <person name="Konstantinidis K.T."/>
            <person name="Eloe-Fadrosh E.A."/>
            <person name="Kyrpides N.C."/>
            <person name="Woyke T."/>
        </authorList>
    </citation>
    <scope>NUCLEOTIDE SEQUENCE</scope>
    <source>
        <strain evidence="1">GVMAG-M-3300023179-138</strain>
    </source>
</reference>
<proteinExistence type="predicted"/>
<sequence length="138" mass="15208">MFQFRVPNPHYPGAPVRMNDGRLFTDYRPNCLRMSSVDEKEEFQAAGAHIISANRSAATLIAGTVPHVDTMVPELTKRVCRWDGCVTVMNEPIGIGQGRATGLPPMPDIFSSNPGPMTVPIAKETQTRNRYSAPYGNF</sequence>
<name>A0A6C0E9Z3_9ZZZZ</name>
<dbReference type="AlphaFoldDB" id="A0A6C0E9Z3"/>